<accession>A0A2W5VRN5</accession>
<name>A0A2W5VRN5_9BACT</name>
<dbReference type="EMBL" id="QFQP01000001">
    <property type="protein sequence ID" value="PZR18344.1"/>
    <property type="molecule type" value="Genomic_DNA"/>
</dbReference>
<evidence type="ECO:0000313" key="2">
    <source>
        <dbReference type="Proteomes" id="UP000249061"/>
    </source>
</evidence>
<dbReference type="AlphaFoldDB" id="A0A2W5VRN5"/>
<evidence type="ECO:0000313" key="1">
    <source>
        <dbReference type="EMBL" id="PZR18344.1"/>
    </source>
</evidence>
<sequence>MPVVFNPFNPMSYVNARGTAVNNAALGAPRVSKGTPIPVEAKSENPGIKLKSKTLADGSVEVSFAGKAKAAKVIQPTGVYADMMEPTKTNNTVSLKVAVNEAVTTDSFGATNYTEKNKRGMFEYTSEGETGRQLANDFAKRVNQLGAFRATVKPGATADAATLIISRR</sequence>
<organism evidence="1 2">
    <name type="scientific">Archangium gephyra</name>
    <dbReference type="NCBI Taxonomy" id="48"/>
    <lineage>
        <taxon>Bacteria</taxon>
        <taxon>Pseudomonadati</taxon>
        <taxon>Myxococcota</taxon>
        <taxon>Myxococcia</taxon>
        <taxon>Myxococcales</taxon>
        <taxon>Cystobacterineae</taxon>
        <taxon>Archangiaceae</taxon>
        <taxon>Archangium</taxon>
    </lineage>
</organism>
<gene>
    <name evidence="1" type="ORF">DI536_00210</name>
</gene>
<proteinExistence type="predicted"/>
<protein>
    <submittedName>
        <fullName evidence="1">Uncharacterized protein</fullName>
    </submittedName>
</protein>
<reference evidence="1 2" key="1">
    <citation type="submission" date="2017-08" db="EMBL/GenBank/DDBJ databases">
        <title>Infants hospitalized years apart are colonized by the same room-sourced microbial strains.</title>
        <authorList>
            <person name="Brooks B."/>
            <person name="Olm M.R."/>
            <person name="Firek B.A."/>
            <person name="Baker R."/>
            <person name="Thomas B.C."/>
            <person name="Morowitz M.J."/>
            <person name="Banfield J.F."/>
        </authorList>
    </citation>
    <scope>NUCLEOTIDE SEQUENCE [LARGE SCALE GENOMIC DNA]</scope>
    <source>
        <strain evidence="1">S2_003_000_R2_14</strain>
    </source>
</reference>
<dbReference type="Proteomes" id="UP000249061">
    <property type="component" value="Unassembled WGS sequence"/>
</dbReference>
<comment type="caution">
    <text evidence="1">The sequence shown here is derived from an EMBL/GenBank/DDBJ whole genome shotgun (WGS) entry which is preliminary data.</text>
</comment>